<name>A0ABQ4EEW2_9ACTN</name>
<accession>A0ABQ4EEW2</accession>
<feature type="region of interest" description="Disordered" evidence="1">
    <location>
        <begin position="1"/>
        <end position="25"/>
    </location>
</feature>
<organism evidence="2 3">
    <name type="scientific">Plantactinospora endophytica</name>
    <dbReference type="NCBI Taxonomy" id="673535"/>
    <lineage>
        <taxon>Bacteria</taxon>
        <taxon>Bacillati</taxon>
        <taxon>Actinomycetota</taxon>
        <taxon>Actinomycetes</taxon>
        <taxon>Micromonosporales</taxon>
        <taxon>Micromonosporaceae</taxon>
        <taxon>Plantactinospora</taxon>
    </lineage>
</organism>
<gene>
    <name evidence="2" type="ORF">Pen02_82030</name>
</gene>
<feature type="region of interest" description="Disordered" evidence="1">
    <location>
        <begin position="123"/>
        <end position="161"/>
    </location>
</feature>
<sequence length="181" mass="19619">MGGQVPLEFGPVVQPGPGVQRGQRLVEQQQCRFDGQRPGQRHPLRLPAGELPGFAPGLLGQPHPVQPAGGQFAGAPPVYAVPAGPEGDVVQREQVRKQQVVLEHHAARATFGRRPVPRDRPVELLAGEGDMPGVQRSEAGKRTQRRPEPLRRAAAPAIPTRHLARVLPTLQPTRTDITKSY</sequence>
<proteinExistence type="predicted"/>
<evidence type="ECO:0000256" key="1">
    <source>
        <dbReference type="SAM" id="MobiDB-lite"/>
    </source>
</evidence>
<evidence type="ECO:0000313" key="3">
    <source>
        <dbReference type="Proteomes" id="UP000646749"/>
    </source>
</evidence>
<dbReference type="Proteomes" id="UP000646749">
    <property type="component" value="Unassembled WGS sequence"/>
</dbReference>
<dbReference type="EMBL" id="BONW01000056">
    <property type="protein sequence ID" value="GIG93267.1"/>
    <property type="molecule type" value="Genomic_DNA"/>
</dbReference>
<evidence type="ECO:0000313" key="2">
    <source>
        <dbReference type="EMBL" id="GIG93267.1"/>
    </source>
</evidence>
<comment type="caution">
    <text evidence="2">The sequence shown here is derived from an EMBL/GenBank/DDBJ whole genome shotgun (WGS) entry which is preliminary data.</text>
</comment>
<feature type="compositionally biased region" description="Basic and acidic residues" evidence="1">
    <location>
        <begin position="138"/>
        <end position="151"/>
    </location>
</feature>
<keyword evidence="3" id="KW-1185">Reference proteome</keyword>
<protein>
    <submittedName>
        <fullName evidence="2">Uncharacterized protein</fullName>
    </submittedName>
</protein>
<reference evidence="2 3" key="1">
    <citation type="submission" date="2021-01" db="EMBL/GenBank/DDBJ databases">
        <title>Whole genome shotgun sequence of Plantactinospora endophytica NBRC 110450.</title>
        <authorList>
            <person name="Komaki H."/>
            <person name="Tamura T."/>
        </authorList>
    </citation>
    <scope>NUCLEOTIDE SEQUENCE [LARGE SCALE GENOMIC DNA]</scope>
    <source>
        <strain evidence="2 3">NBRC 110450</strain>
    </source>
</reference>